<feature type="transmembrane region" description="Helical" evidence="8">
    <location>
        <begin position="521"/>
        <end position="546"/>
    </location>
</feature>
<dbReference type="PANTHER" id="PTHR38686:SF1">
    <property type="entry name" value="APOLIPOPROTEIN N-ACYLTRANSFERASE"/>
    <property type="match status" value="1"/>
</dbReference>
<dbReference type="Proteomes" id="UP000668403">
    <property type="component" value="Unassembled WGS sequence"/>
</dbReference>
<dbReference type="AlphaFoldDB" id="A0A939QF17"/>
<dbReference type="SUPFAM" id="SSF56317">
    <property type="entry name" value="Carbon-nitrogen hydrolase"/>
    <property type="match status" value="1"/>
</dbReference>
<dbReference type="InterPro" id="IPR003010">
    <property type="entry name" value="C-N_Hydrolase"/>
</dbReference>
<dbReference type="PROSITE" id="PS50263">
    <property type="entry name" value="CN_HYDROLASE"/>
    <property type="match status" value="1"/>
</dbReference>
<feature type="transmembrane region" description="Helical" evidence="8">
    <location>
        <begin position="117"/>
        <end position="136"/>
    </location>
</feature>
<accession>A0A939QF17</accession>
<evidence type="ECO:0000313" key="11">
    <source>
        <dbReference type="EMBL" id="MBO2989973.1"/>
    </source>
</evidence>
<feature type="transmembrane region" description="Helical" evidence="8">
    <location>
        <begin position="31"/>
        <end position="48"/>
    </location>
</feature>
<comment type="caution">
    <text evidence="11">The sequence shown here is derived from an EMBL/GenBank/DDBJ whole genome shotgun (WGS) entry which is preliminary data.</text>
</comment>
<dbReference type="GO" id="GO:0016410">
    <property type="term" value="F:N-acyltransferase activity"/>
    <property type="evidence" value="ECO:0007669"/>
    <property type="project" value="UniProtKB-UniRule"/>
</dbReference>
<dbReference type="EC" id="2.3.1.269" evidence="8"/>
<comment type="subcellular location">
    <subcellularLocation>
        <location evidence="1 8">Cell membrane</location>
        <topology evidence="1 8">Multi-pass membrane protein</topology>
    </subcellularLocation>
</comment>
<dbReference type="Pfam" id="PF20154">
    <property type="entry name" value="LNT_N"/>
    <property type="match status" value="1"/>
</dbReference>
<name>A0A939QF17_9MICO</name>
<comment type="pathway">
    <text evidence="8">Protein modification; lipoprotein biosynthesis (N-acyl transfer).</text>
</comment>
<feature type="transmembrane region" description="Helical" evidence="8">
    <location>
        <begin position="210"/>
        <end position="234"/>
    </location>
</feature>
<evidence type="ECO:0000256" key="3">
    <source>
        <dbReference type="ARBA" id="ARBA00022679"/>
    </source>
</evidence>
<feature type="transmembrane region" description="Helical" evidence="8">
    <location>
        <begin position="7"/>
        <end position="25"/>
    </location>
</feature>
<evidence type="ECO:0000256" key="6">
    <source>
        <dbReference type="ARBA" id="ARBA00023136"/>
    </source>
</evidence>
<evidence type="ECO:0000259" key="10">
    <source>
        <dbReference type="PROSITE" id="PS50263"/>
    </source>
</evidence>
<evidence type="ECO:0000256" key="1">
    <source>
        <dbReference type="ARBA" id="ARBA00004651"/>
    </source>
</evidence>
<dbReference type="NCBIfam" id="TIGR00546">
    <property type="entry name" value="lnt"/>
    <property type="match status" value="1"/>
</dbReference>
<dbReference type="PANTHER" id="PTHR38686">
    <property type="entry name" value="APOLIPOPROTEIN N-ACYLTRANSFERASE"/>
    <property type="match status" value="1"/>
</dbReference>
<evidence type="ECO:0000256" key="7">
    <source>
        <dbReference type="ARBA" id="ARBA00023315"/>
    </source>
</evidence>
<evidence type="ECO:0000256" key="4">
    <source>
        <dbReference type="ARBA" id="ARBA00022692"/>
    </source>
</evidence>
<dbReference type="InterPro" id="IPR045378">
    <property type="entry name" value="LNT_N"/>
</dbReference>
<evidence type="ECO:0000256" key="9">
    <source>
        <dbReference type="SAM" id="MobiDB-lite"/>
    </source>
</evidence>
<dbReference type="GO" id="GO:0005886">
    <property type="term" value="C:plasma membrane"/>
    <property type="evidence" value="ECO:0007669"/>
    <property type="project" value="UniProtKB-SubCell"/>
</dbReference>
<sequence>MAAERRLPWWAALGCAVAGGLLLDVATPGLAWWPVAFIAVPLVLASVWQQRAGFATLVGAVAGGAFWLPHISWLTLYLGPVPWLALSTVMIIWFALFGCCAALATRFLRRVLGARRLRLRWIGLAQAIAVSGLWVTREQLQSSWPYGGFSWGRLAQTQAEGPLAQSVSWTGSAGLSGLLVVLCAVPVAAVFIAGLPLRRDVSVASLLRSVGLRMVGGSIAGLVVLGLVPAAPLIGEPVDGEARTVTVAAVQGNAKAGIFDDRESGDVLRAHVDTTRRMLDDLEARGEQVDVIVWPENSGEFDLPGHVLNSARVAQLSSRADAPIMAGSVLRDRTARSSGDESSEAPEETYTNSAVVWDAEGDTGVRYDKRRPVPFAEYMPNRSFFHALAPELVDLVQLEYEAGRLPASVDIDTPSGMVRAGVAICFDIIFDEHARALQSSGAEIIFAPTNNADFGRTDESAQQLQIARLRAIEMGRSLVNVSTVGTSAIVAPDGSDIARLTPYTADWMVADVPLRQGATPAMLWGVGIASAWVAFGVAPLALALAAGVGRRVRGERVTSSSRRAET</sequence>
<feature type="compositionally biased region" description="Basic and acidic residues" evidence="9">
    <location>
        <begin position="330"/>
        <end position="339"/>
    </location>
</feature>
<gene>
    <name evidence="8 11" type="primary">lnt</name>
    <name evidence="11" type="ORF">J4H85_08220</name>
</gene>
<dbReference type="CDD" id="cd07571">
    <property type="entry name" value="ALP_N-acyl_transferase"/>
    <property type="match status" value="1"/>
</dbReference>
<dbReference type="HAMAP" id="MF_01148">
    <property type="entry name" value="Lnt"/>
    <property type="match status" value="1"/>
</dbReference>
<dbReference type="EMBL" id="JAGFBF010000005">
    <property type="protein sequence ID" value="MBO2989973.1"/>
    <property type="molecule type" value="Genomic_DNA"/>
</dbReference>
<keyword evidence="2 8" id="KW-1003">Cell membrane</keyword>
<keyword evidence="6 8" id="KW-0472">Membrane</keyword>
<comment type="function">
    <text evidence="8">Catalyzes the phospholipid dependent N-acylation of the N-terminal cysteine of apolipoprotein, the last step in lipoprotein maturation.</text>
</comment>
<comment type="catalytic activity">
    <reaction evidence="8">
        <text>N-terminal S-1,2-diacyl-sn-glyceryl-L-cysteinyl-[lipoprotein] + a glycerophospholipid = N-acyl-S-1,2-diacyl-sn-glyceryl-L-cysteinyl-[lipoprotein] + a 2-acyl-sn-glycero-3-phospholipid + H(+)</text>
        <dbReference type="Rhea" id="RHEA:48228"/>
        <dbReference type="Rhea" id="RHEA-COMP:14681"/>
        <dbReference type="Rhea" id="RHEA-COMP:14684"/>
        <dbReference type="ChEBI" id="CHEBI:15378"/>
        <dbReference type="ChEBI" id="CHEBI:136912"/>
        <dbReference type="ChEBI" id="CHEBI:140656"/>
        <dbReference type="ChEBI" id="CHEBI:140657"/>
        <dbReference type="ChEBI" id="CHEBI:140660"/>
        <dbReference type="EC" id="2.3.1.269"/>
    </reaction>
</comment>
<evidence type="ECO:0000256" key="8">
    <source>
        <dbReference type="HAMAP-Rule" id="MF_01148"/>
    </source>
</evidence>
<comment type="similarity">
    <text evidence="8">Belongs to the CN hydrolase family. Apolipoprotein N-acyltransferase subfamily.</text>
</comment>
<evidence type="ECO:0000256" key="5">
    <source>
        <dbReference type="ARBA" id="ARBA00022989"/>
    </source>
</evidence>
<feature type="transmembrane region" description="Helical" evidence="8">
    <location>
        <begin position="175"/>
        <end position="198"/>
    </location>
</feature>
<protein>
    <recommendedName>
        <fullName evidence="8">Apolipoprotein N-acyltransferase</fullName>
        <shortName evidence="8">ALP N-acyltransferase</shortName>
        <ecNumber evidence="8">2.3.1.269</ecNumber>
    </recommendedName>
</protein>
<organism evidence="11 12">
    <name type="scientific">Leucobacter tardus</name>
    <dbReference type="NCBI Taxonomy" id="501483"/>
    <lineage>
        <taxon>Bacteria</taxon>
        <taxon>Bacillati</taxon>
        <taxon>Actinomycetota</taxon>
        <taxon>Actinomycetes</taxon>
        <taxon>Micrococcales</taxon>
        <taxon>Microbacteriaceae</taxon>
        <taxon>Leucobacter</taxon>
    </lineage>
</organism>
<keyword evidence="7 8" id="KW-0012">Acyltransferase</keyword>
<feature type="region of interest" description="Disordered" evidence="9">
    <location>
        <begin position="330"/>
        <end position="351"/>
    </location>
</feature>
<dbReference type="GO" id="GO:0042158">
    <property type="term" value="P:lipoprotein biosynthetic process"/>
    <property type="evidence" value="ECO:0007669"/>
    <property type="project" value="UniProtKB-UniRule"/>
</dbReference>
<proteinExistence type="inferred from homology"/>
<keyword evidence="3 8" id="KW-0808">Transferase</keyword>
<dbReference type="RefSeq" id="WP_208238605.1">
    <property type="nucleotide sequence ID" value="NZ_BAAAQU010000002.1"/>
</dbReference>
<feature type="transmembrane region" description="Helical" evidence="8">
    <location>
        <begin position="83"/>
        <end position="105"/>
    </location>
</feature>
<reference evidence="11" key="1">
    <citation type="submission" date="2021-03" db="EMBL/GenBank/DDBJ databases">
        <title>Leucobacter chromiisoli sp. nov., isolated from chromium-containing soil of chemical plant.</title>
        <authorList>
            <person name="Xu Z."/>
        </authorList>
    </citation>
    <scope>NUCLEOTIDE SEQUENCE</scope>
    <source>
        <strain evidence="11">K 70/01</strain>
    </source>
</reference>
<evidence type="ECO:0000256" key="2">
    <source>
        <dbReference type="ARBA" id="ARBA00022475"/>
    </source>
</evidence>
<feature type="transmembrane region" description="Helical" evidence="8">
    <location>
        <begin position="55"/>
        <end position="77"/>
    </location>
</feature>
<dbReference type="Gene3D" id="3.60.110.10">
    <property type="entry name" value="Carbon-nitrogen hydrolase"/>
    <property type="match status" value="1"/>
</dbReference>
<dbReference type="InterPro" id="IPR036526">
    <property type="entry name" value="C-N_Hydrolase_sf"/>
</dbReference>
<dbReference type="InterPro" id="IPR004563">
    <property type="entry name" value="Apolipo_AcylTrfase"/>
</dbReference>
<keyword evidence="12" id="KW-1185">Reference proteome</keyword>
<keyword evidence="4 8" id="KW-0812">Transmembrane</keyword>
<evidence type="ECO:0000313" key="12">
    <source>
        <dbReference type="Proteomes" id="UP000668403"/>
    </source>
</evidence>
<keyword evidence="5 8" id="KW-1133">Transmembrane helix</keyword>
<feature type="domain" description="CN hydrolase" evidence="10">
    <location>
        <begin position="245"/>
        <end position="514"/>
    </location>
</feature>
<dbReference type="Pfam" id="PF00795">
    <property type="entry name" value="CN_hydrolase"/>
    <property type="match status" value="1"/>
</dbReference>